<comment type="pathway">
    <text evidence="2">Cofactor biosynthesis; tetrahydrofolate biosynthesis; 2-amino-4-hydroxy-6-hydroxymethyl-7,8-dihydropteridine diphosphate from 7,8-dihydroneopterin triphosphate: step 3/4.</text>
</comment>
<comment type="similarity">
    <text evidence="3">Belongs to the DHNA family.</text>
</comment>
<dbReference type="InterPro" id="IPR043133">
    <property type="entry name" value="GTP-CH-I_C/QueF"/>
</dbReference>
<dbReference type="PANTHER" id="PTHR42844">
    <property type="entry name" value="DIHYDRONEOPTERIN ALDOLASE 1-RELATED"/>
    <property type="match status" value="1"/>
</dbReference>
<keyword evidence="6 9" id="KW-0456">Lyase</keyword>
<dbReference type="NCBIfam" id="TIGR00526">
    <property type="entry name" value="folB_dom"/>
    <property type="match status" value="1"/>
</dbReference>
<dbReference type="GO" id="GO:0005737">
    <property type="term" value="C:cytoplasm"/>
    <property type="evidence" value="ECO:0007669"/>
    <property type="project" value="TreeGrafter"/>
</dbReference>
<organism evidence="9">
    <name type="scientific">bioreactor metagenome</name>
    <dbReference type="NCBI Taxonomy" id="1076179"/>
    <lineage>
        <taxon>unclassified sequences</taxon>
        <taxon>metagenomes</taxon>
        <taxon>ecological metagenomes</taxon>
    </lineage>
</organism>
<dbReference type="AlphaFoldDB" id="A0A645DUK4"/>
<feature type="domain" description="Dihydroneopterin aldolase/epimerase" evidence="8">
    <location>
        <begin position="11"/>
        <end position="123"/>
    </location>
</feature>
<evidence type="ECO:0000259" key="8">
    <source>
        <dbReference type="SMART" id="SM00905"/>
    </source>
</evidence>
<evidence type="ECO:0000256" key="7">
    <source>
        <dbReference type="ARBA" id="ARBA00032903"/>
    </source>
</evidence>
<dbReference type="EC" id="4.1.2.25" evidence="4"/>
<evidence type="ECO:0000256" key="6">
    <source>
        <dbReference type="ARBA" id="ARBA00023239"/>
    </source>
</evidence>
<evidence type="ECO:0000256" key="5">
    <source>
        <dbReference type="ARBA" id="ARBA00022909"/>
    </source>
</evidence>
<evidence type="ECO:0000313" key="9">
    <source>
        <dbReference type="EMBL" id="MPM92273.1"/>
    </source>
</evidence>
<sequence length="126" mass="14075">MMDNNIITSRVELVNMEFFAYHGCFSEEQIIGNKFLVTFSAETDTSKAGASDNLTDALNYQELYNIIKDQMGIASHLLEHVAVRILDSCFDAFPQITSAQVEISKLNPPIGGRVEASKVVIKKNFR</sequence>
<dbReference type="EMBL" id="VSSQ01039234">
    <property type="protein sequence ID" value="MPM92273.1"/>
    <property type="molecule type" value="Genomic_DNA"/>
</dbReference>
<evidence type="ECO:0000256" key="1">
    <source>
        <dbReference type="ARBA" id="ARBA00001353"/>
    </source>
</evidence>
<dbReference type="NCBIfam" id="TIGR00525">
    <property type="entry name" value="folB"/>
    <property type="match status" value="1"/>
</dbReference>
<dbReference type="CDD" id="cd00534">
    <property type="entry name" value="DHNA_DHNTPE"/>
    <property type="match status" value="1"/>
</dbReference>
<dbReference type="InterPro" id="IPR006157">
    <property type="entry name" value="FolB_dom"/>
</dbReference>
<dbReference type="Gene3D" id="3.30.1130.10">
    <property type="match status" value="1"/>
</dbReference>
<proteinExistence type="inferred from homology"/>
<dbReference type="PANTHER" id="PTHR42844:SF1">
    <property type="entry name" value="DIHYDRONEOPTERIN ALDOLASE 1-RELATED"/>
    <property type="match status" value="1"/>
</dbReference>
<evidence type="ECO:0000256" key="2">
    <source>
        <dbReference type="ARBA" id="ARBA00005013"/>
    </source>
</evidence>
<dbReference type="SUPFAM" id="SSF55620">
    <property type="entry name" value="Tetrahydrobiopterin biosynthesis enzymes-like"/>
    <property type="match status" value="1"/>
</dbReference>
<gene>
    <name evidence="9" type="primary">folB_22</name>
    <name evidence="9" type="ORF">SDC9_139408</name>
</gene>
<dbReference type="SMART" id="SM00905">
    <property type="entry name" value="FolB"/>
    <property type="match status" value="1"/>
</dbReference>
<name>A0A645DUK4_9ZZZZ</name>
<evidence type="ECO:0000256" key="4">
    <source>
        <dbReference type="ARBA" id="ARBA00013043"/>
    </source>
</evidence>
<accession>A0A645DUK4</accession>
<reference evidence="9" key="1">
    <citation type="submission" date="2019-08" db="EMBL/GenBank/DDBJ databases">
        <authorList>
            <person name="Kucharzyk K."/>
            <person name="Murdoch R.W."/>
            <person name="Higgins S."/>
            <person name="Loffler F."/>
        </authorList>
    </citation>
    <scope>NUCLEOTIDE SEQUENCE</scope>
</reference>
<dbReference type="GO" id="GO:0046656">
    <property type="term" value="P:folic acid biosynthetic process"/>
    <property type="evidence" value="ECO:0007669"/>
    <property type="project" value="UniProtKB-KW"/>
</dbReference>
<dbReference type="GO" id="GO:0004150">
    <property type="term" value="F:dihydroneopterin aldolase activity"/>
    <property type="evidence" value="ECO:0007669"/>
    <property type="project" value="UniProtKB-EC"/>
</dbReference>
<protein>
    <recommendedName>
        <fullName evidence="4">dihydroneopterin aldolase</fullName>
        <ecNumber evidence="4">4.1.2.25</ecNumber>
    </recommendedName>
    <alternativeName>
        <fullName evidence="7">7,8-dihydroneopterin aldolase</fullName>
    </alternativeName>
</protein>
<comment type="catalytic activity">
    <reaction evidence="1">
        <text>7,8-dihydroneopterin = 6-hydroxymethyl-7,8-dihydropterin + glycolaldehyde</text>
        <dbReference type="Rhea" id="RHEA:10540"/>
        <dbReference type="ChEBI" id="CHEBI:17001"/>
        <dbReference type="ChEBI" id="CHEBI:17071"/>
        <dbReference type="ChEBI" id="CHEBI:44841"/>
        <dbReference type="EC" id="4.1.2.25"/>
    </reaction>
</comment>
<evidence type="ECO:0000256" key="3">
    <source>
        <dbReference type="ARBA" id="ARBA00005708"/>
    </source>
</evidence>
<keyword evidence="5" id="KW-0289">Folate biosynthesis</keyword>
<comment type="caution">
    <text evidence="9">The sequence shown here is derived from an EMBL/GenBank/DDBJ whole genome shotgun (WGS) entry which is preliminary data.</text>
</comment>
<dbReference type="InterPro" id="IPR006156">
    <property type="entry name" value="Dihydroneopterin_aldolase"/>
</dbReference>
<dbReference type="Pfam" id="PF02152">
    <property type="entry name" value="FolB"/>
    <property type="match status" value="1"/>
</dbReference>